<gene>
    <name evidence="1" type="ORF">ACFY05_40510</name>
</gene>
<dbReference type="EMBL" id="JBIAXI010000043">
    <property type="protein sequence ID" value="MFF4779118.1"/>
    <property type="molecule type" value="Genomic_DNA"/>
</dbReference>
<proteinExistence type="predicted"/>
<sequence length="125" mass="14291">MSNTTTFVVSAAIFAVAWVIQARRRARAAERWASAVQRISARQQEAASERRWSHAEPETRSRYVVGMALDGSDGHELTLTWDEVTELAGRQSRTGQRVYVSLRDQGAVTTWVFWRGRMVDWFESD</sequence>
<protein>
    <recommendedName>
        <fullName evidence="3">DUF3592 domain-containing protein</fullName>
    </recommendedName>
</protein>
<comment type="caution">
    <text evidence="1">The sequence shown here is derived from an EMBL/GenBank/DDBJ whole genome shotgun (WGS) entry which is preliminary data.</text>
</comment>
<evidence type="ECO:0000313" key="1">
    <source>
        <dbReference type="EMBL" id="MFF4779118.1"/>
    </source>
</evidence>
<organism evidence="1 2">
    <name type="scientific">Microtetraspora fusca</name>
    <dbReference type="NCBI Taxonomy" id="1997"/>
    <lineage>
        <taxon>Bacteria</taxon>
        <taxon>Bacillati</taxon>
        <taxon>Actinomycetota</taxon>
        <taxon>Actinomycetes</taxon>
        <taxon>Streptosporangiales</taxon>
        <taxon>Streptosporangiaceae</taxon>
        <taxon>Microtetraspora</taxon>
    </lineage>
</organism>
<accession>A0ABW6VIC9</accession>
<evidence type="ECO:0008006" key="3">
    <source>
        <dbReference type="Google" id="ProtNLM"/>
    </source>
</evidence>
<name>A0ABW6VIC9_MICFU</name>
<dbReference type="RefSeq" id="WP_387347804.1">
    <property type="nucleotide sequence ID" value="NZ_JBIAXI010000043.1"/>
</dbReference>
<reference evidence="1 2" key="1">
    <citation type="submission" date="2024-10" db="EMBL/GenBank/DDBJ databases">
        <title>The Natural Products Discovery Center: Release of the First 8490 Sequenced Strains for Exploring Actinobacteria Biosynthetic Diversity.</title>
        <authorList>
            <person name="Kalkreuter E."/>
            <person name="Kautsar S.A."/>
            <person name="Yang D."/>
            <person name="Bader C.D."/>
            <person name="Teijaro C.N."/>
            <person name="Fluegel L."/>
            <person name="Davis C.M."/>
            <person name="Simpson J.R."/>
            <person name="Lauterbach L."/>
            <person name="Steele A.D."/>
            <person name="Gui C."/>
            <person name="Meng S."/>
            <person name="Li G."/>
            <person name="Viehrig K."/>
            <person name="Ye F."/>
            <person name="Su P."/>
            <person name="Kiefer A.F."/>
            <person name="Nichols A."/>
            <person name="Cepeda A.J."/>
            <person name="Yan W."/>
            <person name="Fan B."/>
            <person name="Jiang Y."/>
            <person name="Adhikari A."/>
            <person name="Zheng C.-J."/>
            <person name="Schuster L."/>
            <person name="Cowan T.M."/>
            <person name="Smanski M.J."/>
            <person name="Chevrette M.G."/>
            <person name="De Carvalho L.P.S."/>
            <person name="Shen B."/>
        </authorList>
    </citation>
    <scope>NUCLEOTIDE SEQUENCE [LARGE SCALE GENOMIC DNA]</scope>
    <source>
        <strain evidence="1 2">NPDC001281</strain>
    </source>
</reference>
<evidence type="ECO:0000313" key="2">
    <source>
        <dbReference type="Proteomes" id="UP001602119"/>
    </source>
</evidence>
<dbReference type="Proteomes" id="UP001602119">
    <property type="component" value="Unassembled WGS sequence"/>
</dbReference>
<keyword evidence="2" id="KW-1185">Reference proteome</keyword>